<gene>
    <name evidence="2" type="primary">tnsE</name>
    <name evidence="2" type="ORF">A1019T_01750</name>
</gene>
<evidence type="ECO:0000259" key="1">
    <source>
        <dbReference type="Pfam" id="PF18623"/>
    </source>
</evidence>
<reference evidence="3" key="1">
    <citation type="submission" date="2017-02" db="EMBL/GenBank/DDBJ databases">
        <authorList>
            <person name="Mornico D."/>
        </authorList>
    </citation>
    <scope>NUCLEOTIDE SEQUENCE [LARGE SCALE GENOMIC DNA]</scope>
</reference>
<sequence>MKVKGYPEDAQIRYIANIFKFKHLKSWNLELCIKSEDQDQILHTRLSNLPAIAKRRIINPSDGQSRKGGYPLILKDISTFDWQVGIDLESGGNTFVFDYVRSGEPRVTVHIPQIEFARVLFFHNAYLAQNCRDHGILTREFRAQDTQDDSVLVNVSPASSLPLKVFENEGQRRLLAWILLDDNARHSYESIAKHFINDVKDDEDKKVWVFQFDPPQLESISLETTGWMDKKTGNYHVYEIIGISNIPSSLTKKVQFFSERFKVGTGGGGKSSGSQPIDASVGDTIDDQQEADVDTKSKTIDIPTTSFSFARPVETRKVVKKRVPGAQGDEAEEYDELVELGLSTDEATIDGTACQADFSGLDDDSDVLELYMQRFEAFKLLIKRLSEQPNIYCTEKLHFLPAVGRSRLHRTIDGNRRSVLEVIVKTESSQFVILEIDTTDNSKSVSTLLIEIEDIDSWNAEIDKILRIIVKRSLRWPKISYLERYGTVRTLNHPQDVLELTEDSDEFISWQRRLCQALGII</sequence>
<dbReference type="InterPro" id="IPR041419">
    <property type="entry name" value="TnsE_C"/>
</dbReference>
<feature type="domain" description="TnsE C-terminal" evidence="1">
    <location>
        <begin position="373"/>
        <end position="514"/>
    </location>
</feature>
<keyword evidence="3" id="KW-1185">Reference proteome</keyword>
<dbReference type="AlphaFoldDB" id="A0A1R4EH00"/>
<evidence type="ECO:0000313" key="2">
    <source>
        <dbReference type="EMBL" id="SJM37766.1"/>
    </source>
</evidence>
<proteinExistence type="predicted"/>
<name>A0A1R4EH00_9GAMM</name>
<dbReference type="Proteomes" id="UP000188169">
    <property type="component" value="Unassembled WGS sequence"/>
</dbReference>
<accession>A0A1R4EH00</accession>
<dbReference type="RefSeq" id="WP_077449153.1">
    <property type="nucleotide sequence ID" value="NZ_FUGD01000104.1"/>
</dbReference>
<protein>
    <submittedName>
        <fullName evidence="2">Transposon Tn7 transposition protein TnsE</fullName>
    </submittedName>
</protein>
<dbReference type="EMBL" id="FUGD01000104">
    <property type="protein sequence ID" value="SJM37766.1"/>
    <property type="molecule type" value="Genomic_DNA"/>
</dbReference>
<dbReference type="Pfam" id="PF18623">
    <property type="entry name" value="TnsE_C"/>
    <property type="match status" value="1"/>
</dbReference>
<dbReference type="OrthoDB" id="5899304at2"/>
<organism evidence="2 3">
    <name type="scientific">Psychrobacter pasteurii</name>
    <dbReference type="NCBI Taxonomy" id="1945520"/>
    <lineage>
        <taxon>Bacteria</taxon>
        <taxon>Pseudomonadati</taxon>
        <taxon>Pseudomonadota</taxon>
        <taxon>Gammaproteobacteria</taxon>
        <taxon>Moraxellales</taxon>
        <taxon>Moraxellaceae</taxon>
        <taxon>Psychrobacter</taxon>
    </lineage>
</organism>
<dbReference type="STRING" id="1945520.A1019T_01750"/>
<evidence type="ECO:0000313" key="3">
    <source>
        <dbReference type="Proteomes" id="UP000188169"/>
    </source>
</evidence>